<dbReference type="AlphaFoldDB" id="A0A8E2AT29"/>
<keyword evidence="1" id="KW-1133">Transmembrane helix</keyword>
<reference evidence="2 3" key="1">
    <citation type="submission" date="2016-07" db="EMBL/GenBank/DDBJ databases">
        <title>Draft genome of the white-rot fungus Obba rivulosa 3A-2.</title>
        <authorList>
            <consortium name="DOE Joint Genome Institute"/>
            <person name="Miettinen O."/>
            <person name="Riley R."/>
            <person name="Acob R."/>
            <person name="Barry K."/>
            <person name="Cullen D."/>
            <person name="De Vries R."/>
            <person name="Hainaut M."/>
            <person name="Hatakka A."/>
            <person name="Henrissat B."/>
            <person name="Hilden K."/>
            <person name="Kuo R."/>
            <person name="Labutti K."/>
            <person name="Lipzen A."/>
            <person name="Makela M.R."/>
            <person name="Sandor L."/>
            <person name="Spatafora J.W."/>
            <person name="Grigoriev I.V."/>
            <person name="Hibbett D.S."/>
        </authorList>
    </citation>
    <scope>NUCLEOTIDE SEQUENCE [LARGE SCALE GENOMIC DNA]</scope>
    <source>
        <strain evidence="2 3">3A-2</strain>
    </source>
</reference>
<feature type="transmembrane region" description="Helical" evidence="1">
    <location>
        <begin position="13"/>
        <end position="39"/>
    </location>
</feature>
<keyword evidence="1" id="KW-0812">Transmembrane</keyword>
<name>A0A8E2AT29_9APHY</name>
<accession>A0A8E2AT29</accession>
<organism evidence="2 3">
    <name type="scientific">Obba rivulosa</name>
    <dbReference type="NCBI Taxonomy" id="1052685"/>
    <lineage>
        <taxon>Eukaryota</taxon>
        <taxon>Fungi</taxon>
        <taxon>Dikarya</taxon>
        <taxon>Basidiomycota</taxon>
        <taxon>Agaricomycotina</taxon>
        <taxon>Agaricomycetes</taxon>
        <taxon>Polyporales</taxon>
        <taxon>Gelatoporiaceae</taxon>
        <taxon>Obba</taxon>
    </lineage>
</organism>
<dbReference type="EMBL" id="KV722443">
    <property type="protein sequence ID" value="OCH88789.1"/>
    <property type="molecule type" value="Genomic_DNA"/>
</dbReference>
<proteinExistence type="predicted"/>
<feature type="transmembrane region" description="Helical" evidence="1">
    <location>
        <begin position="246"/>
        <end position="268"/>
    </location>
</feature>
<gene>
    <name evidence="2" type="ORF">OBBRIDRAFT_757537</name>
</gene>
<feature type="transmembrane region" description="Helical" evidence="1">
    <location>
        <begin position="107"/>
        <end position="125"/>
    </location>
</feature>
<feature type="transmembrane region" description="Helical" evidence="1">
    <location>
        <begin position="212"/>
        <end position="234"/>
    </location>
</feature>
<feature type="transmembrane region" description="Helical" evidence="1">
    <location>
        <begin position="132"/>
        <end position="156"/>
    </location>
</feature>
<evidence type="ECO:0000313" key="3">
    <source>
        <dbReference type="Proteomes" id="UP000250043"/>
    </source>
</evidence>
<keyword evidence="1" id="KW-0472">Membrane</keyword>
<dbReference type="Proteomes" id="UP000250043">
    <property type="component" value="Unassembled WGS sequence"/>
</dbReference>
<evidence type="ECO:0000256" key="1">
    <source>
        <dbReference type="SAM" id="Phobius"/>
    </source>
</evidence>
<feature type="transmembrane region" description="Helical" evidence="1">
    <location>
        <begin position="51"/>
        <end position="73"/>
    </location>
</feature>
<evidence type="ECO:0000313" key="2">
    <source>
        <dbReference type="EMBL" id="OCH88789.1"/>
    </source>
</evidence>
<feature type="transmembrane region" description="Helical" evidence="1">
    <location>
        <begin position="168"/>
        <end position="191"/>
    </location>
</feature>
<protein>
    <submittedName>
        <fullName evidence="2">Uncharacterized protein</fullName>
    </submittedName>
</protein>
<keyword evidence="3" id="KW-1185">Reference proteome</keyword>
<sequence>MADPQSSAAWARVDLVCLCVQCVLYSGYVVLTTSSMYLLVNPRKSRPLAGFRTRVILTAYSICLFITTTLYFIGNSEYVAIGLIDDSTNYAMYQNDSSGLWPVLRDTALIVNFWLADSLLIWRAYGIWNYNVWVVALPILVYIANIAVGIALLVATTQPNVGFTGQSVIALGTAFWSISVAMDVIVTLLIAGRLLWYRRKMGILGNDHTRHYIAIAGVFAESAAVYAICGILYIPFYTTNFPIQDLFASLFYFSSSIAPVVIILRVALGATETRKTSEASFTAHTIAFQPVEYSQNQTGSGALASLVHATDDSKVPPTVRSAQSLHVLRGNEDTYELADVHVQY</sequence>
<dbReference type="OrthoDB" id="2796825at2759"/>